<dbReference type="KEGG" id="gjf:M493_17650"/>
<evidence type="ECO:0008006" key="4">
    <source>
        <dbReference type="Google" id="ProtNLM"/>
    </source>
</evidence>
<accession>S5ZA84</accession>
<feature type="compositionally biased region" description="Basic and acidic residues" evidence="1">
    <location>
        <begin position="197"/>
        <end position="209"/>
    </location>
</feature>
<keyword evidence="3" id="KW-1185">Reference proteome</keyword>
<evidence type="ECO:0000256" key="1">
    <source>
        <dbReference type="SAM" id="MobiDB-lite"/>
    </source>
</evidence>
<dbReference type="AlphaFoldDB" id="S5ZA84"/>
<proteinExistence type="predicted"/>
<evidence type="ECO:0000313" key="3">
    <source>
        <dbReference type="Proteomes" id="UP000015500"/>
    </source>
</evidence>
<gene>
    <name evidence="2" type="ORF">M493_17650</name>
</gene>
<dbReference type="EMBL" id="CP006254">
    <property type="protein sequence ID" value="AGT33737.1"/>
    <property type="molecule type" value="Genomic_DNA"/>
</dbReference>
<feature type="region of interest" description="Disordered" evidence="1">
    <location>
        <begin position="180"/>
        <end position="287"/>
    </location>
</feature>
<dbReference type="STRING" id="1921421.M493_17650"/>
<protein>
    <recommendedName>
        <fullName evidence="4">Stage II sporulation protein R</fullName>
    </recommendedName>
</protein>
<dbReference type="NCBIfam" id="TIGR02837">
    <property type="entry name" value="spore_II_R"/>
    <property type="match status" value="1"/>
</dbReference>
<dbReference type="PATRIC" id="fig|1345697.3.peg.3486"/>
<sequence length="313" mass="33845">MPMMRMKGNSIAVCLYIILLTTGVLVQLYGQQTDAGANAAVAVPDEAVRLRILANSDAAADQELKRNVRDAVNAQINSWVAELTSFDEAKRVIRSRLPDIEQTVARVLRDEQSSQSYKVEFGPVRFPTKVYGDYVYPAGTYDAVLITLGEGKGSNWWCVLFPPLCFLDFSNGDAVMMRAEERPANETSKPAPAEADQPVKRKQSDKEAVQPDEQEGGSTAAAMEKTGRRAAAEDTISAETDSVSKDVDDVGIRVGGVDNEADDASTAAKNTGEDASEGGGIDGGNASPVVIAEPEQRIEVKFFFKEWLAHLIP</sequence>
<dbReference type="Pfam" id="PF09551">
    <property type="entry name" value="Spore_II_R"/>
    <property type="match status" value="1"/>
</dbReference>
<dbReference type="HOGENOM" id="CLU_069310_0_0_9"/>
<dbReference type="InterPro" id="IPR014202">
    <property type="entry name" value="Spore_II_R"/>
</dbReference>
<reference evidence="2 3" key="1">
    <citation type="journal article" date="2014" name="Genome Announc.">
        <title>Complete Genome Sequence of the Thermophilic Polychlorinated Biphenyl Degrader Geobacillus sp. Strain JF8 (NBRC 109937).</title>
        <authorList>
            <person name="Shintani M."/>
            <person name="Ohtsubo Y."/>
            <person name="Fukuda K."/>
            <person name="Hosoyama A."/>
            <person name="Ohji S."/>
            <person name="Yamazoe A."/>
            <person name="Fujita N."/>
            <person name="Nagata Y."/>
            <person name="Tsuda M."/>
            <person name="Hatta T."/>
            <person name="Kimbara K."/>
        </authorList>
    </citation>
    <scope>NUCLEOTIDE SEQUENCE [LARGE SCALE GENOMIC DNA]</scope>
    <source>
        <strain evidence="2 3">JF8</strain>
    </source>
</reference>
<feature type="compositionally biased region" description="Basic and acidic residues" evidence="1">
    <location>
        <begin position="242"/>
        <end position="251"/>
    </location>
</feature>
<dbReference type="Proteomes" id="UP000015500">
    <property type="component" value="Chromosome"/>
</dbReference>
<name>S5ZA84_GEOG3</name>
<organism evidence="2 3">
    <name type="scientific">Geobacillus genomosp. 3</name>
    <dbReference type="NCBI Taxonomy" id="1921421"/>
    <lineage>
        <taxon>Bacteria</taxon>
        <taxon>Bacillati</taxon>
        <taxon>Bacillota</taxon>
        <taxon>Bacilli</taxon>
        <taxon>Bacillales</taxon>
        <taxon>Anoxybacillaceae</taxon>
        <taxon>Geobacillus</taxon>
    </lineage>
</organism>
<evidence type="ECO:0000313" key="2">
    <source>
        <dbReference type="EMBL" id="AGT33737.1"/>
    </source>
</evidence>